<proteinExistence type="predicted"/>
<dbReference type="AlphaFoldDB" id="A0A409W2B9"/>
<protein>
    <submittedName>
        <fullName evidence="1">Uncharacterized protein</fullName>
    </submittedName>
</protein>
<evidence type="ECO:0000313" key="2">
    <source>
        <dbReference type="Proteomes" id="UP000284842"/>
    </source>
</evidence>
<gene>
    <name evidence="1" type="ORF">CVT24_012649</name>
</gene>
<dbReference type="EMBL" id="NHTK01005859">
    <property type="protein sequence ID" value="PPQ72646.1"/>
    <property type="molecule type" value="Genomic_DNA"/>
</dbReference>
<evidence type="ECO:0000313" key="1">
    <source>
        <dbReference type="EMBL" id="PPQ72646.1"/>
    </source>
</evidence>
<accession>A0A409W2B9</accession>
<reference evidence="1 2" key="1">
    <citation type="journal article" date="2018" name="Evol. Lett.">
        <title>Horizontal gene cluster transfer increased hallucinogenic mushroom diversity.</title>
        <authorList>
            <person name="Reynolds H.T."/>
            <person name="Vijayakumar V."/>
            <person name="Gluck-Thaler E."/>
            <person name="Korotkin H.B."/>
            <person name="Matheny P.B."/>
            <person name="Slot J.C."/>
        </authorList>
    </citation>
    <scope>NUCLEOTIDE SEQUENCE [LARGE SCALE GENOMIC DNA]</scope>
    <source>
        <strain evidence="1 2">2629</strain>
    </source>
</reference>
<name>A0A409W2B9_9AGAR</name>
<comment type="caution">
    <text evidence="1">The sequence shown here is derived from an EMBL/GenBank/DDBJ whole genome shotgun (WGS) entry which is preliminary data.</text>
</comment>
<sequence length="258" mass="29354">MIEGGTRLTRFMNTQASALDILLSNLDPVKQAPDAAVWKVSLQRGNLTHNAYGRWLYSDLVSRIEELWLRKECLEFDLAQINATEDVELHTILEGQLHDVMRTLHKFATQLAEFGPRPEGMRCLQGDVATHVKLNYGRQMYAALLSSLKNAWSLKRSLESDIVKAVKRAPRSRRQQLRASFEDELQKAMPNLHNCAKQLIEFGLPPDDMSGPDGDLAAYIERKPWLEDSEGLEMVIPGLEDTESPFSAIVSRVRDFFW</sequence>
<dbReference type="InParanoid" id="A0A409W2B9"/>
<organism evidence="1 2">
    <name type="scientific">Panaeolus cyanescens</name>
    <dbReference type="NCBI Taxonomy" id="181874"/>
    <lineage>
        <taxon>Eukaryota</taxon>
        <taxon>Fungi</taxon>
        <taxon>Dikarya</taxon>
        <taxon>Basidiomycota</taxon>
        <taxon>Agaricomycotina</taxon>
        <taxon>Agaricomycetes</taxon>
        <taxon>Agaricomycetidae</taxon>
        <taxon>Agaricales</taxon>
        <taxon>Agaricineae</taxon>
        <taxon>Galeropsidaceae</taxon>
        <taxon>Panaeolus</taxon>
    </lineage>
</organism>
<keyword evidence="2" id="KW-1185">Reference proteome</keyword>
<dbReference type="Proteomes" id="UP000284842">
    <property type="component" value="Unassembled WGS sequence"/>
</dbReference>